<organism evidence="1 2">
    <name type="scientific">Hominimerdicola aceti</name>
    <dbReference type="NCBI Taxonomy" id="2981726"/>
    <lineage>
        <taxon>Bacteria</taxon>
        <taxon>Bacillati</taxon>
        <taxon>Bacillota</taxon>
        <taxon>Clostridia</taxon>
        <taxon>Eubacteriales</taxon>
        <taxon>Oscillospiraceae</taxon>
        <taxon>Hominimerdicola</taxon>
    </lineage>
</organism>
<dbReference type="Proteomes" id="UP001208131">
    <property type="component" value="Unassembled WGS sequence"/>
</dbReference>
<gene>
    <name evidence="1" type="ORF">OCV57_06805</name>
</gene>
<accession>A0AAE3IJL3</accession>
<name>A0AAE3IJL3_9FIRM</name>
<dbReference type="AlphaFoldDB" id="A0AAE3IJL3"/>
<keyword evidence="2" id="KW-1185">Reference proteome</keyword>
<protein>
    <submittedName>
        <fullName evidence="1">Uncharacterized protein</fullName>
    </submittedName>
</protein>
<comment type="caution">
    <text evidence="1">The sequence shown here is derived from an EMBL/GenBank/DDBJ whole genome shotgun (WGS) entry which is preliminary data.</text>
</comment>
<reference evidence="1 2" key="1">
    <citation type="journal article" date="2021" name="ISME Commun">
        <title>Automated analysis of genomic sequences facilitates high-throughput and comprehensive description of bacteria.</title>
        <authorList>
            <person name="Hitch T.C.A."/>
        </authorList>
    </citation>
    <scope>NUCLEOTIDE SEQUENCE [LARGE SCALE GENOMIC DNA]</scope>
    <source>
        <strain evidence="1 2">Sanger_31</strain>
    </source>
</reference>
<sequence>MAVSEAQRKARDKWDKENTEKVQFKAPKGFNRMIEDRAKELGMSKAGYLKYAVRQEIKSAEDSHIVIKTHTDEG</sequence>
<dbReference type="RefSeq" id="WP_265290582.1">
    <property type="nucleotide sequence ID" value="NZ_JAOQJZ010000005.1"/>
</dbReference>
<dbReference type="EMBL" id="JAOQJZ010000005">
    <property type="protein sequence ID" value="MCU6705632.1"/>
    <property type="molecule type" value="Genomic_DNA"/>
</dbReference>
<evidence type="ECO:0000313" key="1">
    <source>
        <dbReference type="EMBL" id="MCU6705632.1"/>
    </source>
</evidence>
<proteinExistence type="predicted"/>
<evidence type="ECO:0000313" key="2">
    <source>
        <dbReference type="Proteomes" id="UP001208131"/>
    </source>
</evidence>